<evidence type="ECO:0000256" key="6">
    <source>
        <dbReference type="PIRSR" id="PIRSR602401-1"/>
    </source>
</evidence>
<dbReference type="CDD" id="cd11043">
    <property type="entry name" value="CYP90-like"/>
    <property type="match status" value="1"/>
</dbReference>
<comment type="similarity">
    <text evidence="2 7">Belongs to the cytochrome P450 family.</text>
</comment>
<evidence type="ECO:0000256" key="3">
    <source>
        <dbReference type="ARBA" id="ARBA00022723"/>
    </source>
</evidence>
<keyword evidence="8" id="KW-0732">Signal</keyword>
<dbReference type="InterPro" id="IPR017972">
    <property type="entry name" value="Cyt_P450_CS"/>
</dbReference>
<dbReference type="Pfam" id="PF00067">
    <property type="entry name" value="p450"/>
    <property type="match status" value="1"/>
</dbReference>
<keyword evidence="3 6" id="KW-0479">Metal-binding</keyword>
<dbReference type="GO" id="GO:0004497">
    <property type="term" value="F:monooxygenase activity"/>
    <property type="evidence" value="ECO:0007669"/>
    <property type="project" value="UniProtKB-KW"/>
</dbReference>
<dbReference type="Gene3D" id="1.10.630.10">
    <property type="entry name" value="Cytochrome P450"/>
    <property type="match status" value="1"/>
</dbReference>
<evidence type="ECO:0000256" key="7">
    <source>
        <dbReference type="RuleBase" id="RU000461"/>
    </source>
</evidence>
<keyword evidence="5 6" id="KW-0408">Iron</keyword>
<dbReference type="GO" id="GO:0005506">
    <property type="term" value="F:iron ion binding"/>
    <property type="evidence" value="ECO:0007669"/>
    <property type="project" value="InterPro"/>
</dbReference>
<dbReference type="GO" id="GO:0020037">
    <property type="term" value="F:heme binding"/>
    <property type="evidence" value="ECO:0007669"/>
    <property type="project" value="InterPro"/>
</dbReference>
<dbReference type="OrthoDB" id="3945418at2759"/>
<feature type="chain" id="PRO_5026723047" evidence="8">
    <location>
        <begin position="20"/>
        <end position="482"/>
    </location>
</feature>
<feature type="signal peptide" evidence="8">
    <location>
        <begin position="1"/>
        <end position="19"/>
    </location>
</feature>
<dbReference type="InterPro" id="IPR036396">
    <property type="entry name" value="Cyt_P450_sf"/>
</dbReference>
<feature type="binding site" description="axial binding residue" evidence="6">
    <location>
        <position position="422"/>
    </location>
    <ligand>
        <name>heme</name>
        <dbReference type="ChEBI" id="CHEBI:30413"/>
    </ligand>
    <ligandPart>
        <name>Fe</name>
        <dbReference type="ChEBI" id="CHEBI:18248"/>
    </ligandPart>
</feature>
<proteinExistence type="inferred from homology"/>
<evidence type="ECO:0000313" key="9">
    <source>
        <dbReference type="Proteomes" id="UP000504607"/>
    </source>
</evidence>
<dbReference type="FunCoup" id="A0A6J0PK05">
    <property type="interactions" value="135"/>
</dbReference>
<keyword evidence="4 7" id="KW-0560">Oxidoreductase</keyword>
<evidence type="ECO:0000256" key="1">
    <source>
        <dbReference type="ARBA" id="ARBA00001971"/>
    </source>
</evidence>
<organism evidence="9 10">
    <name type="scientific">Elaeis guineensis var. tenera</name>
    <name type="common">Oil palm</name>
    <dbReference type="NCBI Taxonomy" id="51953"/>
    <lineage>
        <taxon>Eukaryota</taxon>
        <taxon>Viridiplantae</taxon>
        <taxon>Streptophyta</taxon>
        <taxon>Embryophyta</taxon>
        <taxon>Tracheophyta</taxon>
        <taxon>Spermatophyta</taxon>
        <taxon>Magnoliopsida</taxon>
        <taxon>Liliopsida</taxon>
        <taxon>Arecaceae</taxon>
        <taxon>Arecoideae</taxon>
        <taxon>Cocoseae</taxon>
        <taxon>Elaeidinae</taxon>
        <taxon>Elaeis</taxon>
    </lineage>
</organism>
<evidence type="ECO:0000256" key="5">
    <source>
        <dbReference type="ARBA" id="ARBA00023004"/>
    </source>
</evidence>
<dbReference type="GO" id="GO:0016705">
    <property type="term" value="F:oxidoreductase activity, acting on paired donors, with incorporation or reduction of molecular oxygen"/>
    <property type="evidence" value="ECO:0007669"/>
    <property type="project" value="InterPro"/>
</dbReference>
<gene>
    <name evidence="10" type="primary">LOC105046872</name>
</gene>
<dbReference type="PANTHER" id="PTHR24286:SF217">
    <property type="entry name" value="OS07G0520300 PROTEIN"/>
    <property type="match status" value="1"/>
</dbReference>
<protein>
    <submittedName>
        <fullName evidence="10">Cytochrome P450 716B2</fullName>
    </submittedName>
</protein>
<dbReference type="PANTHER" id="PTHR24286">
    <property type="entry name" value="CYTOCHROME P450 26"/>
    <property type="match status" value="1"/>
</dbReference>
<dbReference type="GeneID" id="105046872"/>
<name>A0A6J0PK05_ELAGV</name>
<evidence type="ECO:0000313" key="10">
    <source>
        <dbReference type="RefSeq" id="XP_019706726.1"/>
    </source>
</evidence>
<dbReference type="SUPFAM" id="SSF48264">
    <property type="entry name" value="Cytochrome P450"/>
    <property type="match status" value="1"/>
</dbReference>
<keyword evidence="6 7" id="KW-0349">Heme</keyword>
<dbReference type="PROSITE" id="PS00086">
    <property type="entry name" value="CYTOCHROME_P450"/>
    <property type="match status" value="1"/>
</dbReference>
<dbReference type="InterPro" id="IPR001128">
    <property type="entry name" value="Cyt_P450"/>
</dbReference>
<reference evidence="10" key="1">
    <citation type="submission" date="2025-08" db="UniProtKB">
        <authorList>
            <consortium name="RefSeq"/>
        </authorList>
    </citation>
    <scope>IDENTIFICATION</scope>
</reference>
<dbReference type="AlphaFoldDB" id="A0A6J0PK05"/>
<dbReference type="KEGG" id="egu:105046872"/>
<dbReference type="PRINTS" id="PR00385">
    <property type="entry name" value="P450"/>
</dbReference>
<sequence length="482" mass="54189">MAIVALLVLFLALLPIIHLFLTKQRSSSKRLPPGSLGLPIIGQSLGLLRAMQASTGEQWLEGRIKRYGPISKLSLFGAPTIFLTGPAANKFIFMNEALVPQQPSSLTRILGKRTIIELVGEDHKRVRAAVMQFLKPDVLKNYVGKIDREVRHHLKMNWIGRQTVTVLPLMKGLTFDIICSLIFGLERGPLREGLGKDCADMLAGMWAVPLNLPFTHFGKSLRASHRARKVLTRITRERRAMVAQGQVSSSEDLITHLLTLGGEDGTNGLTDEEIVDNAMLVLVAGHDTSSTLMTFMMRHLANDQVTYAAVVHEQEEIAKSKAPGEALTWDDLYKMKYTWRVALEILRMIPPLFGSFRRALKDVEFDGYLIPKGWQVFWASSITHMDANIFQEPCKFDPTRFENQSSIPPYCFVAFGSGLRICPGSEFARIETLVTMHYLATRFKWRLCCKDDAFVRDPMPSPTQGLPVELEPKNKEQLMIVK</sequence>
<keyword evidence="7" id="KW-0503">Monooxygenase</keyword>
<dbReference type="InParanoid" id="A0A6J0PK05"/>
<dbReference type="Proteomes" id="UP000504607">
    <property type="component" value="Chromosome 6"/>
</dbReference>
<keyword evidence="9" id="KW-1185">Reference proteome</keyword>
<dbReference type="PRINTS" id="PR00463">
    <property type="entry name" value="EP450I"/>
</dbReference>
<evidence type="ECO:0000256" key="2">
    <source>
        <dbReference type="ARBA" id="ARBA00010617"/>
    </source>
</evidence>
<evidence type="ECO:0000256" key="4">
    <source>
        <dbReference type="ARBA" id="ARBA00023002"/>
    </source>
</evidence>
<dbReference type="GO" id="GO:0016125">
    <property type="term" value="P:sterol metabolic process"/>
    <property type="evidence" value="ECO:0007669"/>
    <property type="project" value="TreeGrafter"/>
</dbReference>
<dbReference type="InterPro" id="IPR002401">
    <property type="entry name" value="Cyt_P450_E_grp-I"/>
</dbReference>
<comment type="cofactor">
    <cofactor evidence="1 6">
        <name>heme</name>
        <dbReference type="ChEBI" id="CHEBI:30413"/>
    </cofactor>
</comment>
<accession>A0A6J0PK05</accession>
<evidence type="ECO:0000256" key="8">
    <source>
        <dbReference type="SAM" id="SignalP"/>
    </source>
</evidence>
<dbReference type="FunFam" id="1.10.630.10:FF:000022">
    <property type="entry name" value="Taxadiene 5-alpha hydroxylase"/>
    <property type="match status" value="1"/>
</dbReference>
<dbReference type="RefSeq" id="XP_019706726.1">
    <property type="nucleotide sequence ID" value="XM_019851167.2"/>
</dbReference>